<organism evidence="2">
    <name type="scientific">Ananas comosus var. bracteatus</name>
    <name type="common">red pineapple</name>
    <dbReference type="NCBI Taxonomy" id="296719"/>
    <lineage>
        <taxon>Eukaryota</taxon>
        <taxon>Viridiplantae</taxon>
        <taxon>Streptophyta</taxon>
        <taxon>Embryophyta</taxon>
        <taxon>Tracheophyta</taxon>
        <taxon>Spermatophyta</taxon>
        <taxon>Magnoliopsida</taxon>
        <taxon>Liliopsida</taxon>
        <taxon>Poales</taxon>
        <taxon>Bromeliaceae</taxon>
        <taxon>Bromelioideae</taxon>
        <taxon>Ananas</taxon>
    </lineage>
</organism>
<gene>
    <name evidence="2" type="ORF">CB5_LOCUS577</name>
</gene>
<evidence type="ECO:0000313" key="2">
    <source>
        <dbReference type="EMBL" id="CAD1817366.1"/>
    </source>
</evidence>
<feature type="compositionally biased region" description="Acidic residues" evidence="1">
    <location>
        <begin position="53"/>
        <end position="71"/>
    </location>
</feature>
<proteinExistence type="predicted"/>
<protein>
    <submittedName>
        <fullName evidence="2">Uncharacterized protein</fullName>
    </submittedName>
</protein>
<feature type="region of interest" description="Disordered" evidence="1">
    <location>
        <begin position="43"/>
        <end position="71"/>
    </location>
</feature>
<accession>A0A6V7NGB4</accession>
<sequence>MASAANRLAPITRAFLASADDVARLTAPASSDHKTPRQTLYFPIPDDAHAAADDDNGDGDDYAGDEEEDEDLGKLLELFPREQLISFLLSAATRDPRTLHRTPLSASAKLRHFSTASLPNSTELC</sequence>
<dbReference type="AlphaFoldDB" id="A0A6V7NGB4"/>
<reference evidence="2" key="1">
    <citation type="submission" date="2020-07" db="EMBL/GenBank/DDBJ databases">
        <authorList>
            <person name="Lin J."/>
        </authorList>
    </citation>
    <scope>NUCLEOTIDE SEQUENCE</scope>
</reference>
<name>A0A6V7NGB4_ANACO</name>
<evidence type="ECO:0000256" key="1">
    <source>
        <dbReference type="SAM" id="MobiDB-lite"/>
    </source>
</evidence>
<dbReference type="EMBL" id="LR862129">
    <property type="protein sequence ID" value="CAD1817366.1"/>
    <property type="molecule type" value="Genomic_DNA"/>
</dbReference>